<protein>
    <submittedName>
        <fullName evidence="2">Uncharacterized protein</fullName>
    </submittedName>
</protein>
<accession>A0A0D3JW32</accession>
<dbReference type="HOGENOM" id="CLU_081996_0_0_1"/>
<dbReference type="GeneID" id="17273263"/>
<evidence type="ECO:0000256" key="1">
    <source>
        <dbReference type="SAM" id="MobiDB-lite"/>
    </source>
</evidence>
<proteinExistence type="predicted"/>
<name>A0A0D3JW32_EMIH1</name>
<sequence>MSSPVAGAGGCTELSASPPSQESLRRLPWCTCVVPVRASPASSEKFFRAPIPMLPPLHSSRQTSRHGDVVLCSTGDDPDIEATGDPNKRFEAKRAALERLVSSDAGSPASDEGNRSGNDDGVSANDADQDLRVAEQRQAPAGDDLESGLAELKAVGGAVGGNLVLLAEICVGGLRSPAGLLSVALFALLYASGEFGSPAPFVTQAPSEGNYYRLMDPAELLRAESNFCFSCADSGAAEPSVVDEANAAWERLRGGAVSLAPRLRLSPPLAKRLSMRGRGMRQDIAVCDTIYYGTAP</sequence>
<reference evidence="3" key="1">
    <citation type="journal article" date="2013" name="Nature">
        <title>Pan genome of the phytoplankton Emiliania underpins its global distribution.</title>
        <authorList>
            <person name="Read B.A."/>
            <person name="Kegel J."/>
            <person name="Klute M.J."/>
            <person name="Kuo A."/>
            <person name="Lefebvre S.C."/>
            <person name="Maumus F."/>
            <person name="Mayer C."/>
            <person name="Miller J."/>
            <person name="Monier A."/>
            <person name="Salamov A."/>
            <person name="Young J."/>
            <person name="Aguilar M."/>
            <person name="Claverie J.M."/>
            <person name="Frickenhaus S."/>
            <person name="Gonzalez K."/>
            <person name="Herman E.K."/>
            <person name="Lin Y.C."/>
            <person name="Napier J."/>
            <person name="Ogata H."/>
            <person name="Sarno A.F."/>
            <person name="Shmutz J."/>
            <person name="Schroeder D."/>
            <person name="de Vargas C."/>
            <person name="Verret F."/>
            <person name="von Dassow P."/>
            <person name="Valentin K."/>
            <person name="Van de Peer Y."/>
            <person name="Wheeler G."/>
            <person name="Dacks J.B."/>
            <person name="Delwiche C.F."/>
            <person name="Dyhrman S.T."/>
            <person name="Glockner G."/>
            <person name="John U."/>
            <person name="Richards T."/>
            <person name="Worden A.Z."/>
            <person name="Zhang X."/>
            <person name="Grigoriev I.V."/>
            <person name="Allen A.E."/>
            <person name="Bidle K."/>
            <person name="Borodovsky M."/>
            <person name="Bowler C."/>
            <person name="Brownlee C."/>
            <person name="Cock J.M."/>
            <person name="Elias M."/>
            <person name="Gladyshev V.N."/>
            <person name="Groth M."/>
            <person name="Guda C."/>
            <person name="Hadaegh A."/>
            <person name="Iglesias-Rodriguez M.D."/>
            <person name="Jenkins J."/>
            <person name="Jones B.M."/>
            <person name="Lawson T."/>
            <person name="Leese F."/>
            <person name="Lindquist E."/>
            <person name="Lobanov A."/>
            <person name="Lomsadze A."/>
            <person name="Malik S.B."/>
            <person name="Marsh M.E."/>
            <person name="Mackinder L."/>
            <person name="Mock T."/>
            <person name="Mueller-Roeber B."/>
            <person name="Pagarete A."/>
            <person name="Parker M."/>
            <person name="Probert I."/>
            <person name="Quesneville H."/>
            <person name="Raines C."/>
            <person name="Rensing S.A."/>
            <person name="Riano-Pachon D.M."/>
            <person name="Richier S."/>
            <person name="Rokitta S."/>
            <person name="Shiraiwa Y."/>
            <person name="Soanes D.M."/>
            <person name="van der Giezen M."/>
            <person name="Wahlund T.M."/>
            <person name="Williams B."/>
            <person name="Wilson W."/>
            <person name="Wolfe G."/>
            <person name="Wurch L.L."/>
        </authorList>
    </citation>
    <scope>NUCLEOTIDE SEQUENCE</scope>
</reference>
<feature type="region of interest" description="Disordered" evidence="1">
    <location>
        <begin position="101"/>
        <end position="127"/>
    </location>
</feature>
<evidence type="ECO:0000313" key="2">
    <source>
        <dbReference type="EnsemblProtists" id="EOD27717"/>
    </source>
</evidence>
<reference evidence="2" key="2">
    <citation type="submission" date="2024-10" db="UniProtKB">
        <authorList>
            <consortium name="EnsemblProtists"/>
        </authorList>
    </citation>
    <scope>IDENTIFICATION</scope>
</reference>
<evidence type="ECO:0000313" key="3">
    <source>
        <dbReference type="Proteomes" id="UP000013827"/>
    </source>
</evidence>
<feature type="region of interest" description="Disordered" evidence="1">
    <location>
        <begin position="1"/>
        <end position="23"/>
    </location>
</feature>
<feature type="region of interest" description="Disordered" evidence="1">
    <location>
        <begin position="55"/>
        <end position="87"/>
    </location>
</feature>
<dbReference type="RefSeq" id="XP_005780146.1">
    <property type="nucleotide sequence ID" value="XM_005780089.1"/>
</dbReference>
<dbReference type="PaxDb" id="2903-EOD27717"/>
<dbReference type="KEGG" id="ehx:EMIHUDRAFT_204650"/>
<keyword evidence="3" id="KW-1185">Reference proteome</keyword>
<organism evidence="2 3">
    <name type="scientific">Emiliania huxleyi (strain CCMP1516)</name>
    <dbReference type="NCBI Taxonomy" id="280463"/>
    <lineage>
        <taxon>Eukaryota</taxon>
        <taxon>Haptista</taxon>
        <taxon>Haptophyta</taxon>
        <taxon>Prymnesiophyceae</taxon>
        <taxon>Isochrysidales</taxon>
        <taxon>Noelaerhabdaceae</taxon>
        <taxon>Emiliania</taxon>
    </lineage>
</organism>
<dbReference type="AlphaFoldDB" id="A0A0D3JW32"/>
<dbReference type="Proteomes" id="UP000013827">
    <property type="component" value="Unassembled WGS sequence"/>
</dbReference>
<dbReference type="EnsemblProtists" id="EOD27717">
    <property type="protein sequence ID" value="EOD27717"/>
    <property type="gene ID" value="EMIHUDRAFT_204650"/>
</dbReference>